<dbReference type="InterPro" id="IPR015910">
    <property type="entry name" value="I/U_nuclsd_hydro_CS"/>
</dbReference>
<dbReference type="PANTHER" id="PTHR12304:SF4">
    <property type="entry name" value="URIDINE NUCLEOSIDASE"/>
    <property type="match status" value="1"/>
</dbReference>
<feature type="domain" description="Inosine/uridine-preferring nucleoside hydrolase" evidence="3">
    <location>
        <begin position="6"/>
        <end position="308"/>
    </location>
</feature>
<evidence type="ECO:0000256" key="2">
    <source>
        <dbReference type="ARBA" id="ARBA00023295"/>
    </source>
</evidence>
<dbReference type="SUPFAM" id="SSF53590">
    <property type="entry name" value="Nucleoside hydrolase"/>
    <property type="match status" value="1"/>
</dbReference>
<dbReference type="InterPro" id="IPR023186">
    <property type="entry name" value="IUNH"/>
</dbReference>
<dbReference type="Proteomes" id="UP000309992">
    <property type="component" value="Unassembled WGS sequence"/>
</dbReference>
<evidence type="ECO:0000313" key="5">
    <source>
        <dbReference type="Proteomes" id="UP000309992"/>
    </source>
</evidence>
<sequence>MIRRPVILDVDTGNDDAVAVTMAATHPAIELLGCTTVAGNLSLEETTDNTLRVLNAIDRSDIEVHAGLSRPFAPRPYASSASEVEGVFHQSTLPVGTSGLQPRSWHGVEWLIETLRQTTRQVTLIPVAPLTNIAAAITVAPDILDAIDEVVFMGGASTFGNRTAAAEFNVYTDAVAANVVLRAGIRRLTMAALDATHEVLVSQDDLHRYRALGTRAGDVASAVTEYYIGGYKASVGPIEAGSSAPPHDALCVAYAIDPKVLDITEAYVEVDTVSLCNYGRTTVDFHGYRDEPANVRFAKHADSARFHQILDECLRGGTVRSSAGSVSDLVGDDVIACQC</sequence>
<comment type="caution">
    <text evidence="4">The sequence shown here is derived from an EMBL/GenBank/DDBJ whole genome shotgun (WGS) entry which is preliminary data.</text>
</comment>
<dbReference type="PROSITE" id="PS01247">
    <property type="entry name" value="IUNH"/>
    <property type="match status" value="1"/>
</dbReference>
<evidence type="ECO:0000259" key="3">
    <source>
        <dbReference type="Pfam" id="PF01156"/>
    </source>
</evidence>
<evidence type="ECO:0000313" key="4">
    <source>
        <dbReference type="EMBL" id="TKG58789.1"/>
    </source>
</evidence>
<accession>A0ABY2RSP3</accession>
<protein>
    <recommendedName>
        <fullName evidence="3">Inosine/uridine-preferring nucleoside hydrolase domain-containing protein</fullName>
    </recommendedName>
</protein>
<dbReference type="Gene3D" id="3.90.245.10">
    <property type="entry name" value="Ribonucleoside hydrolase-like"/>
    <property type="match status" value="1"/>
</dbReference>
<keyword evidence="5" id="KW-1185">Reference proteome</keyword>
<keyword evidence="2" id="KW-0326">Glycosidase</keyword>
<dbReference type="InterPro" id="IPR001910">
    <property type="entry name" value="Inosine/uridine_hydrolase_dom"/>
</dbReference>
<keyword evidence="1" id="KW-0378">Hydrolase</keyword>
<proteinExistence type="predicted"/>
<dbReference type="EMBL" id="SWMS01000050">
    <property type="protein sequence ID" value="TKG58789.1"/>
    <property type="molecule type" value="Genomic_DNA"/>
</dbReference>
<name>A0ABY2RSP3_9PSEU</name>
<dbReference type="Pfam" id="PF01156">
    <property type="entry name" value="IU_nuc_hydro"/>
    <property type="match status" value="1"/>
</dbReference>
<organism evidence="4 5">
    <name type="scientific">Prauserella endophytica</name>
    <dbReference type="NCBI Taxonomy" id="1592324"/>
    <lineage>
        <taxon>Bacteria</taxon>
        <taxon>Bacillati</taxon>
        <taxon>Actinomycetota</taxon>
        <taxon>Actinomycetes</taxon>
        <taxon>Pseudonocardiales</taxon>
        <taxon>Pseudonocardiaceae</taxon>
        <taxon>Prauserella</taxon>
        <taxon>Prauserella coralliicola group</taxon>
    </lineage>
</organism>
<dbReference type="InterPro" id="IPR036452">
    <property type="entry name" value="Ribo_hydro-like"/>
</dbReference>
<evidence type="ECO:0000256" key="1">
    <source>
        <dbReference type="ARBA" id="ARBA00022801"/>
    </source>
</evidence>
<dbReference type="PANTHER" id="PTHR12304">
    <property type="entry name" value="INOSINE-URIDINE PREFERRING NUCLEOSIDE HYDROLASE"/>
    <property type="match status" value="1"/>
</dbReference>
<gene>
    <name evidence="4" type="ORF">FCN18_37490</name>
</gene>
<reference evidence="4 5" key="1">
    <citation type="journal article" date="2015" name="Antonie Van Leeuwenhoek">
        <title>Prauserella endophytica sp. nov., an endophytic actinobacterium isolated from Tamarix taklamakanensis.</title>
        <authorList>
            <person name="Liu J.M."/>
            <person name="Habden X."/>
            <person name="Guo L."/>
            <person name="Tuo L."/>
            <person name="Jiang Z.K."/>
            <person name="Liu S.W."/>
            <person name="Liu X.F."/>
            <person name="Chen L."/>
            <person name="Li R.F."/>
            <person name="Zhang Y.Q."/>
            <person name="Sun C.H."/>
        </authorList>
    </citation>
    <scope>NUCLEOTIDE SEQUENCE [LARGE SCALE GENOMIC DNA]</scope>
    <source>
        <strain evidence="4 5">CGMCC 4.7182</strain>
    </source>
</reference>